<reference evidence="2 3" key="3">
    <citation type="journal article" date="2008" name="BMC Genomics">
        <title>The genome of the versatile nitrogen fixer Azorhizobium caulinodans ORS571.</title>
        <authorList>
            <person name="Lee KB."/>
            <person name="Backer P.D."/>
            <person name="Aono T."/>
            <person name="Liu CT."/>
            <person name="Suzuki S."/>
            <person name="Suzuki T."/>
            <person name="Kaneko T."/>
            <person name="Yamada M."/>
            <person name="Tabata S."/>
            <person name="Kupfer D.M."/>
            <person name="Najar F.Z."/>
            <person name="Wiley G.B."/>
            <person name="Roe B."/>
            <person name="Binnewies T.T."/>
            <person name="Ussery D.W."/>
            <person name="D'Haeze W."/>
            <person name="Herder J.D."/>
            <person name="Gevers D."/>
            <person name="Vereecke D."/>
            <person name="Holsters M."/>
            <person name="Oyaizu H."/>
        </authorList>
    </citation>
    <scope>NUCLEOTIDE SEQUENCE [LARGE SCALE GENOMIC DNA]</scope>
    <source>
        <strain evidence="3">ATCC 43989 / DSM 5975 / JCM 20966 / LMG 6465 / NBRC 14845 / NCIMB 13405 / ORS 571</strain>
    </source>
</reference>
<dbReference type="AlphaFoldDB" id="A8HUM8"/>
<reference evidence="3" key="2">
    <citation type="submission" date="2007-04" db="EMBL/GenBank/DDBJ databases">
        <title>Complete genome sequence of the nitrogen-fixing bacterium Azorhizobium caulinodans ORS571.</title>
        <authorList>
            <person name="Lee K.B."/>
            <person name="Backer P.D."/>
            <person name="Aono T."/>
            <person name="Liu C.T."/>
            <person name="Suzuki S."/>
            <person name="Suzuki T."/>
            <person name="Kaneko T."/>
            <person name="Yamada M."/>
            <person name="Tabata S."/>
            <person name="Kupfer D.M."/>
            <person name="Najar F.Z."/>
            <person name="Wiley G.B."/>
            <person name="Roe B."/>
            <person name="Binnewies T."/>
            <person name="Ussery D."/>
            <person name="Vereecke D."/>
            <person name="Gevers D."/>
            <person name="Holsters M."/>
            <person name="Oyaizu H."/>
        </authorList>
    </citation>
    <scope>NUCLEOTIDE SEQUENCE [LARGE SCALE GENOMIC DNA]</scope>
    <source>
        <strain evidence="3">ATCC 43989 / DSM 5975 / JCM 20966 / LMG 6465 / NBRC 14845 / NCIMB 13405 / ORS 571</strain>
    </source>
</reference>
<organism evidence="2 3">
    <name type="scientific">Azorhizobium caulinodans (strain ATCC 43989 / DSM 5975 / JCM 20966 / LMG 6465 / NBRC 14845 / NCIMB 13405 / ORS 571)</name>
    <dbReference type="NCBI Taxonomy" id="438753"/>
    <lineage>
        <taxon>Bacteria</taxon>
        <taxon>Pseudomonadati</taxon>
        <taxon>Pseudomonadota</taxon>
        <taxon>Alphaproteobacteria</taxon>
        <taxon>Hyphomicrobiales</taxon>
        <taxon>Xanthobacteraceae</taxon>
        <taxon>Azorhizobium</taxon>
    </lineage>
</organism>
<sequence>MCHMFAHQPQENYQSVTRSIRIGGHITSVRLENTFWTILEEIAASEGSSVAKFITTLHDEVLDCRGEVQNLASLLRCSCLIYISRKAGQPIGGQPLMAAE</sequence>
<reference evidence="2 3" key="6">
    <citation type="journal article" date="2011" name="Appl. Environ. Microbiol.">
        <title>Involvement of the azorhizobial chromosome partition gene (parA) in the onset of bacteroid differentiation during Sesbania rostrata stem nodule development.</title>
        <authorList>
            <person name="Liu CT."/>
            <person name="Lee KB."/>
            <person name="Wang YS."/>
            <person name="Peng MH."/>
            <person name="Lee KT."/>
            <person name="Suzuki S."/>
            <person name="Suzuki T."/>
            <person name="Oyaizu H."/>
        </authorList>
    </citation>
    <scope>NUCLEOTIDE SEQUENCE [LARGE SCALE GENOMIC DNA]</scope>
    <source>
        <strain evidence="3">ATCC 43989 / DSM 5975 / JCM 20966 / LMG 6465 / NBRC 14845 / NCIMB 13405 / ORS 571</strain>
    </source>
</reference>
<dbReference type="InterPro" id="IPR038268">
    <property type="entry name" value="RHH_sf"/>
</dbReference>
<reference evidence="2 3" key="4">
    <citation type="journal article" date="2009" name="Appl. Environ. Microbiol.">
        <title>Comparative genome-wide transcriptional profiling of Azorhizobium caulinodans ORS571 grown under free-living and symbiotic conditions.</title>
        <authorList>
            <person name="Tsukada S."/>
            <person name="Aono T."/>
            <person name="Akiba N."/>
            <person name="Lee KB."/>
            <person name="Liu CT."/>
            <person name="Toyazaki H."/>
            <person name="Oyaizu H."/>
        </authorList>
    </citation>
    <scope>NUCLEOTIDE SEQUENCE [LARGE SCALE GENOMIC DNA]</scope>
    <source>
        <strain evidence="3">ATCC 43989 / DSM 5975 / JCM 20966 / LMG 6465 / NBRC 14845 / NCIMB 13405 / ORS 571</strain>
    </source>
</reference>
<protein>
    <recommendedName>
        <fullName evidence="1">Ribbon-helix-helix domain-containing protein</fullName>
    </recommendedName>
</protein>
<dbReference type="eggNOG" id="COG4321">
    <property type="taxonomic scope" value="Bacteria"/>
</dbReference>
<dbReference type="EMBL" id="AP009384">
    <property type="protein sequence ID" value="BAF86962.1"/>
    <property type="molecule type" value="Genomic_DNA"/>
</dbReference>
<evidence type="ECO:0000259" key="1">
    <source>
        <dbReference type="Pfam" id="PF13467"/>
    </source>
</evidence>
<reference evidence="2 3" key="1">
    <citation type="journal article" date="2007" name="Appl. Environ. Microbiol.">
        <title>Rhizobial factors required for stem nodule maturation and maintenance in Sesbania rostrata-Azorhizobium caulinodans ORS571 symbiosis.</title>
        <authorList>
            <person name="Suzuki S."/>
            <person name="Aono T."/>
            <person name="Lee KB."/>
            <person name="Suzuki T."/>
            <person name="Liu CT."/>
            <person name="Miwa H."/>
            <person name="Wakao S."/>
            <person name="Iki T."/>
            <person name="Oyaizu H."/>
        </authorList>
    </citation>
    <scope>NUCLEOTIDE SEQUENCE [LARGE SCALE GENOMIC DNA]</scope>
    <source>
        <strain evidence="3">ATCC 43989 / DSM 5975 / JCM 20966 / LMG 6465 / NBRC 14845 / NCIMB 13405 / ORS 571</strain>
    </source>
</reference>
<dbReference type="HOGENOM" id="CLU_155738_2_1_5"/>
<dbReference type="Proteomes" id="UP000000270">
    <property type="component" value="Chromosome"/>
</dbReference>
<feature type="domain" description="Ribbon-helix-helix" evidence="1">
    <location>
        <begin position="16"/>
        <end position="82"/>
    </location>
</feature>
<dbReference type="KEGG" id="azc:AZC_0964"/>
<reference evidence="2 3" key="5">
    <citation type="journal article" date="2010" name="Appl. Environ. Microbiol.">
        <title>phrR-like gene praR of Azorhizobium caulinodans ORS571 is essential for symbiosis with Sesbania rostrata and is involved in expression of reb genes.</title>
        <authorList>
            <person name="Akiba N."/>
            <person name="Aono T."/>
            <person name="Toyazaki H."/>
            <person name="Sato S."/>
            <person name="Oyaizu H."/>
        </authorList>
    </citation>
    <scope>NUCLEOTIDE SEQUENCE [LARGE SCALE GENOMIC DNA]</scope>
    <source>
        <strain evidence="3">ATCC 43989 / DSM 5975 / JCM 20966 / LMG 6465 / NBRC 14845 / NCIMB 13405 / ORS 571</strain>
    </source>
</reference>
<evidence type="ECO:0000313" key="2">
    <source>
        <dbReference type="EMBL" id="BAF86962.1"/>
    </source>
</evidence>
<gene>
    <name evidence="2" type="ordered locus">AZC_0964</name>
</gene>
<dbReference type="Pfam" id="PF13467">
    <property type="entry name" value="RHH_4"/>
    <property type="match status" value="1"/>
</dbReference>
<dbReference type="InterPro" id="IPR027373">
    <property type="entry name" value="RHH_dom"/>
</dbReference>
<name>A8HUM8_AZOC5</name>
<dbReference type="RefSeq" id="WP_012169495.1">
    <property type="nucleotide sequence ID" value="NC_009937.1"/>
</dbReference>
<dbReference type="STRING" id="438753.AZC_0964"/>
<evidence type="ECO:0000313" key="3">
    <source>
        <dbReference type="Proteomes" id="UP000000270"/>
    </source>
</evidence>
<dbReference type="Gene3D" id="1.10.3990.20">
    <property type="entry name" value="protein bp1543"/>
    <property type="match status" value="1"/>
</dbReference>
<proteinExistence type="predicted"/>
<keyword evidence="3" id="KW-1185">Reference proteome</keyword>
<accession>A8HUM8</accession>